<name>A0ABP6LL40_9MICC</name>
<keyword evidence="4" id="KW-0560">Oxidoreductase</keyword>
<evidence type="ECO:0000259" key="5">
    <source>
        <dbReference type="Pfam" id="PF01266"/>
    </source>
</evidence>
<keyword evidence="7" id="KW-1185">Reference proteome</keyword>
<dbReference type="PANTHER" id="PTHR10961">
    <property type="entry name" value="PEROXISOMAL SARCOSINE OXIDASE"/>
    <property type="match status" value="1"/>
</dbReference>
<reference evidence="7" key="1">
    <citation type="journal article" date="2019" name="Int. J. Syst. Evol. Microbiol.">
        <title>The Global Catalogue of Microorganisms (GCM) 10K type strain sequencing project: providing services to taxonomists for standard genome sequencing and annotation.</title>
        <authorList>
            <consortium name="The Broad Institute Genomics Platform"/>
            <consortium name="The Broad Institute Genome Sequencing Center for Infectious Disease"/>
            <person name="Wu L."/>
            <person name="Ma J."/>
        </authorList>
    </citation>
    <scope>NUCLEOTIDE SEQUENCE [LARGE SCALE GENOMIC DNA]</scope>
    <source>
        <strain evidence="7">JCM 14309</strain>
    </source>
</reference>
<evidence type="ECO:0000256" key="3">
    <source>
        <dbReference type="ARBA" id="ARBA00022827"/>
    </source>
</evidence>
<comment type="cofactor">
    <cofactor evidence="1">
        <name>FAD</name>
        <dbReference type="ChEBI" id="CHEBI:57692"/>
    </cofactor>
</comment>
<dbReference type="Proteomes" id="UP001500236">
    <property type="component" value="Unassembled WGS sequence"/>
</dbReference>
<accession>A0ABP6LL40</accession>
<dbReference type="PANTHER" id="PTHR10961:SF7">
    <property type="entry name" value="FAD DEPENDENT OXIDOREDUCTASE DOMAIN-CONTAINING PROTEIN"/>
    <property type="match status" value="1"/>
</dbReference>
<evidence type="ECO:0000256" key="1">
    <source>
        <dbReference type="ARBA" id="ARBA00001974"/>
    </source>
</evidence>
<protein>
    <submittedName>
        <fullName evidence="6">N-methyl-L-tryptophan oxidase</fullName>
    </submittedName>
</protein>
<dbReference type="InterPro" id="IPR036188">
    <property type="entry name" value="FAD/NAD-bd_sf"/>
</dbReference>
<dbReference type="Gene3D" id="3.30.9.10">
    <property type="entry name" value="D-Amino Acid Oxidase, subunit A, domain 2"/>
    <property type="match status" value="1"/>
</dbReference>
<dbReference type="InterPro" id="IPR045170">
    <property type="entry name" value="MTOX"/>
</dbReference>
<proteinExistence type="predicted"/>
<dbReference type="EMBL" id="BAAAVT010000001">
    <property type="protein sequence ID" value="GAA3049936.1"/>
    <property type="molecule type" value="Genomic_DNA"/>
</dbReference>
<comment type="caution">
    <text evidence="6">The sequence shown here is derived from an EMBL/GenBank/DDBJ whole genome shotgun (WGS) entry which is preliminary data.</text>
</comment>
<sequence>MVIGAGLAGASAAWRLAQAGHEVAVLERDVPAGPLGSSHGSARIFRYAYPDRFYADLVVQAAAGWQELEREAEEPLLTLTGALDHGEARRPAELAQVLAGAGVDHELLGAAEAADRWPMFSFDSEVLWHPGAGVLDAERTVAAMLRLAQRAGARLQTGWEVSRVEETASGVRLTSSDGRRWDAEHLVVCAGGWLPRLLGELPLPAGFLPANRRLTVRQEQAFHYPYRGGAAEASAWPTFIHGDRDITVYGLPGGRDADHRGQKVAEFNGGKVIGSAADQDGRIDDAGRARVTRFVADRLPGVEPTPYAETTCLFTTTADEDFLIDRHERVTVVSPCSGHGAKFAPLLGELVLAAATGDGDAPATFRAR</sequence>
<keyword evidence="2" id="KW-0285">Flavoprotein</keyword>
<organism evidence="6 7">
    <name type="scientific">Nesterenkonia aethiopica</name>
    <dbReference type="NCBI Taxonomy" id="269144"/>
    <lineage>
        <taxon>Bacteria</taxon>
        <taxon>Bacillati</taxon>
        <taxon>Actinomycetota</taxon>
        <taxon>Actinomycetes</taxon>
        <taxon>Micrococcales</taxon>
        <taxon>Micrococcaceae</taxon>
        <taxon>Nesterenkonia</taxon>
    </lineage>
</organism>
<evidence type="ECO:0000313" key="6">
    <source>
        <dbReference type="EMBL" id="GAA3049936.1"/>
    </source>
</evidence>
<dbReference type="InterPro" id="IPR006076">
    <property type="entry name" value="FAD-dep_OxRdtase"/>
</dbReference>
<feature type="domain" description="FAD dependent oxidoreductase" evidence="5">
    <location>
        <begin position="2"/>
        <end position="351"/>
    </location>
</feature>
<dbReference type="Pfam" id="PF01266">
    <property type="entry name" value="DAO"/>
    <property type="match status" value="1"/>
</dbReference>
<gene>
    <name evidence="6" type="primary">solA</name>
    <name evidence="6" type="ORF">GCM10010529_00080</name>
</gene>
<dbReference type="SUPFAM" id="SSF54373">
    <property type="entry name" value="FAD-linked reductases, C-terminal domain"/>
    <property type="match status" value="1"/>
</dbReference>
<dbReference type="Gene3D" id="3.50.50.60">
    <property type="entry name" value="FAD/NAD(P)-binding domain"/>
    <property type="match status" value="1"/>
</dbReference>
<evidence type="ECO:0000256" key="2">
    <source>
        <dbReference type="ARBA" id="ARBA00022630"/>
    </source>
</evidence>
<keyword evidence="3" id="KW-0274">FAD</keyword>
<dbReference type="SUPFAM" id="SSF51905">
    <property type="entry name" value="FAD/NAD(P)-binding domain"/>
    <property type="match status" value="1"/>
</dbReference>
<evidence type="ECO:0000313" key="7">
    <source>
        <dbReference type="Proteomes" id="UP001500236"/>
    </source>
</evidence>
<evidence type="ECO:0000256" key="4">
    <source>
        <dbReference type="ARBA" id="ARBA00023002"/>
    </source>
</evidence>